<accession>A0ABY9GA30</accession>
<feature type="compositionally biased region" description="Polar residues" evidence="1">
    <location>
        <begin position="1"/>
        <end position="11"/>
    </location>
</feature>
<dbReference type="Proteomes" id="UP001230339">
    <property type="component" value="Chromosome"/>
</dbReference>
<proteinExistence type="predicted"/>
<evidence type="ECO:0000256" key="1">
    <source>
        <dbReference type="SAM" id="MobiDB-lite"/>
    </source>
</evidence>
<sequence>MPAPSSLTSPLRGTGALHGTDSLSPSRSPSLSQRSHDAQQHQGTQSLHDRGRSSSTPPAVHQRGRSRTRDANHAAAPNDTQPLDDAQTSSPTSASRTPDSFMSEMETRQKQLMEKQFNMQMGMEERQSTMMLIKSSADMTKLMSDTVTEVTKGFMDSARKVMQEGGEAMKLR</sequence>
<protein>
    <submittedName>
        <fullName evidence="2">Type III effector</fullName>
    </submittedName>
</protein>
<gene>
    <name evidence="2" type="ORF">PSH57_27400</name>
</gene>
<evidence type="ECO:0000313" key="2">
    <source>
        <dbReference type="EMBL" id="WLH12484.1"/>
    </source>
</evidence>
<feature type="region of interest" description="Disordered" evidence="1">
    <location>
        <begin position="1"/>
        <end position="111"/>
    </location>
</feature>
<dbReference type="RefSeq" id="WP_305386681.1">
    <property type="nucleotide sequence ID" value="NZ_CP117426.1"/>
</dbReference>
<name>A0ABY9GA30_9PSED</name>
<reference evidence="2 3" key="1">
    <citation type="submission" date="2023-02" db="EMBL/GenBank/DDBJ databases">
        <title>Evolution of Hrp T3SS in non-pathogenic Pseudomonas fluorescens.</title>
        <authorList>
            <person name="Liao K."/>
            <person name="Wei H."/>
            <person name="Gu Y."/>
        </authorList>
    </citation>
    <scope>NUCLEOTIDE SEQUENCE [LARGE SCALE GENOMIC DNA]</scope>
    <source>
        <strain evidence="2 3">FP205</strain>
    </source>
</reference>
<feature type="compositionally biased region" description="Polar residues" evidence="1">
    <location>
        <begin position="78"/>
        <end position="100"/>
    </location>
</feature>
<keyword evidence="3" id="KW-1185">Reference proteome</keyword>
<feature type="compositionally biased region" description="Low complexity" evidence="1">
    <location>
        <begin position="22"/>
        <end position="33"/>
    </location>
</feature>
<organism evidence="2 3">
    <name type="scientific">Pseudomonas hefeiensis</name>
    <dbReference type="NCBI Taxonomy" id="2738125"/>
    <lineage>
        <taxon>Bacteria</taxon>
        <taxon>Pseudomonadati</taxon>
        <taxon>Pseudomonadota</taxon>
        <taxon>Gammaproteobacteria</taxon>
        <taxon>Pseudomonadales</taxon>
        <taxon>Pseudomonadaceae</taxon>
        <taxon>Pseudomonas</taxon>
    </lineage>
</organism>
<evidence type="ECO:0000313" key="3">
    <source>
        <dbReference type="Proteomes" id="UP001230339"/>
    </source>
</evidence>
<dbReference type="EMBL" id="CP117449">
    <property type="protein sequence ID" value="WLH12484.1"/>
    <property type="molecule type" value="Genomic_DNA"/>
</dbReference>